<keyword evidence="3" id="KW-1185">Reference proteome</keyword>
<dbReference type="HOGENOM" id="CLU_058596_1_0_7"/>
<dbReference type="Proteomes" id="UP000006055">
    <property type="component" value="Chromosome"/>
</dbReference>
<dbReference type="AlphaFoldDB" id="I4CDC9"/>
<dbReference type="PATRIC" id="fig|706587.4.peg.5612"/>
<organism evidence="2 3">
    <name type="scientific">Desulfomonile tiedjei (strain ATCC 49306 / DSM 6799 / DCB-1)</name>
    <dbReference type="NCBI Taxonomy" id="706587"/>
    <lineage>
        <taxon>Bacteria</taxon>
        <taxon>Pseudomonadati</taxon>
        <taxon>Thermodesulfobacteriota</taxon>
        <taxon>Desulfomonilia</taxon>
        <taxon>Desulfomonilales</taxon>
        <taxon>Desulfomonilaceae</taxon>
        <taxon>Desulfomonile</taxon>
    </lineage>
</organism>
<dbReference type="EMBL" id="CP003360">
    <property type="protein sequence ID" value="AFM27570.1"/>
    <property type="molecule type" value="Genomic_DNA"/>
</dbReference>
<evidence type="ECO:0000313" key="2">
    <source>
        <dbReference type="EMBL" id="AFM27570.1"/>
    </source>
</evidence>
<dbReference type="KEGG" id="dti:Desti_4956"/>
<gene>
    <name evidence="2" type="ordered locus">Desti_4956</name>
</gene>
<accession>I4CDC9</accession>
<protein>
    <submittedName>
        <fullName evidence="2">ABC-type Co2+ transport system, periplasmic component</fullName>
    </submittedName>
</protein>
<dbReference type="InterPro" id="IPR019613">
    <property type="entry name" value="DUF4198"/>
</dbReference>
<feature type="transmembrane region" description="Helical" evidence="1">
    <location>
        <begin position="70"/>
        <end position="90"/>
    </location>
</feature>
<keyword evidence="1" id="KW-1133">Transmembrane helix</keyword>
<evidence type="ECO:0000313" key="3">
    <source>
        <dbReference type="Proteomes" id="UP000006055"/>
    </source>
</evidence>
<name>I4CDC9_DESTA</name>
<dbReference type="eggNOG" id="COG5266">
    <property type="taxonomic scope" value="Bacteria"/>
</dbReference>
<dbReference type="STRING" id="706587.Desti_4956"/>
<dbReference type="Pfam" id="PF10670">
    <property type="entry name" value="DUF4198"/>
    <property type="match status" value="1"/>
</dbReference>
<evidence type="ECO:0000256" key="1">
    <source>
        <dbReference type="SAM" id="Phobius"/>
    </source>
</evidence>
<sequence length="350" mass="38882">MSRLLQEISLPQSTNPMFCDRYGTCACDIAKRQLFKITQRPIKPFLEKLNSGVEERRLEEVCMKIFNKTVFLLIALLSITLVGGVSFAHFQMIYTPKSALTTDEPGKINLLVVFTHPFEAGHTMDMGADESGKITPPAAFGVMTFDKKADKMVKTDLLKELKPVEFTSLTNKGKGYALEHKIGGIGDFVFYLDPAPYYDKTEDRYMRQITKVIVNRGGAPSAWDKAVELDAEIVPLDKPYALWTGNLFRGVVMKKEGDKMVPVPDAEIEVEFLNHDIKGNAFAKQEKVKAPQDAFVTQTIKANAQGEFAYALPKAGWWGFSALGAGGEVKNQGKPMGVDAVIWVQAQDMK</sequence>
<proteinExistence type="predicted"/>
<keyword evidence="1" id="KW-0472">Membrane</keyword>
<keyword evidence="1" id="KW-0812">Transmembrane</keyword>
<reference evidence="3" key="1">
    <citation type="submission" date="2012-06" db="EMBL/GenBank/DDBJ databases">
        <title>Complete sequence of chromosome of Desulfomonile tiedjei DSM 6799.</title>
        <authorList>
            <person name="Lucas S."/>
            <person name="Copeland A."/>
            <person name="Lapidus A."/>
            <person name="Glavina del Rio T."/>
            <person name="Dalin E."/>
            <person name="Tice H."/>
            <person name="Bruce D."/>
            <person name="Goodwin L."/>
            <person name="Pitluck S."/>
            <person name="Peters L."/>
            <person name="Ovchinnikova G."/>
            <person name="Zeytun A."/>
            <person name="Lu M."/>
            <person name="Kyrpides N."/>
            <person name="Mavromatis K."/>
            <person name="Ivanova N."/>
            <person name="Brettin T."/>
            <person name="Detter J.C."/>
            <person name="Han C."/>
            <person name="Larimer F."/>
            <person name="Land M."/>
            <person name="Hauser L."/>
            <person name="Markowitz V."/>
            <person name="Cheng J.-F."/>
            <person name="Hugenholtz P."/>
            <person name="Woyke T."/>
            <person name="Wu D."/>
            <person name="Spring S."/>
            <person name="Schroeder M."/>
            <person name="Brambilla E."/>
            <person name="Klenk H.-P."/>
            <person name="Eisen J.A."/>
        </authorList>
    </citation>
    <scope>NUCLEOTIDE SEQUENCE [LARGE SCALE GENOMIC DNA]</scope>
    <source>
        <strain evidence="3">ATCC 49306 / DSM 6799 / DCB-1</strain>
    </source>
</reference>